<dbReference type="EMBL" id="AOFQ01000048">
    <property type="protein sequence ID" value="ESQ98606.1"/>
    <property type="molecule type" value="Genomic_DNA"/>
</dbReference>
<protein>
    <submittedName>
        <fullName evidence="2">Uncharacterized protein</fullName>
    </submittedName>
</protein>
<feature type="compositionally biased region" description="Polar residues" evidence="1">
    <location>
        <begin position="36"/>
        <end position="47"/>
    </location>
</feature>
<dbReference type="Proteomes" id="UP000017822">
    <property type="component" value="Unassembled WGS sequence"/>
</dbReference>
<evidence type="ECO:0000313" key="3">
    <source>
        <dbReference type="Proteomes" id="UP000017822"/>
    </source>
</evidence>
<sequence length="60" mass="6697">MDIERALLKAGVTVAAMFAIYQGSQGIQEFAKQRSAEANQKAETQQTEPREWPDDNIDSL</sequence>
<evidence type="ECO:0000313" key="2">
    <source>
        <dbReference type="EMBL" id="ESQ98606.1"/>
    </source>
</evidence>
<accession>V4RZQ7</accession>
<feature type="region of interest" description="Disordered" evidence="1">
    <location>
        <begin position="32"/>
        <end position="60"/>
    </location>
</feature>
<organism evidence="2 3">
    <name type="scientific">Stutzerimonas chloritidismutans AW-1</name>
    <dbReference type="NCBI Taxonomy" id="1263865"/>
    <lineage>
        <taxon>Bacteria</taxon>
        <taxon>Pseudomonadati</taxon>
        <taxon>Pseudomonadota</taxon>
        <taxon>Gammaproteobacteria</taxon>
        <taxon>Pseudomonadales</taxon>
        <taxon>Pseudomonadaceae</taxon>
        <taxon>Stutzerimonas</taxon>
    </lineage>
</organism>
<dbReference type="RefSeq" id="WP_023445837.1">
    <property type="nucleotide sequence ID" value="NZ_AOFQ01000048.1"/>
</dbReference>
<evidence type="ECO:0000256" key="1">
    <source>
        <dbReference type="SAM" id="MobiDB-lite"/>
    </source>
</evidence>
<reference evidence="2 3" key="1">
    <citation type="submission" date="2013-07" db="EMBL/GenBank/DDBJ databases">
        <authorList>
            <person name="Schaap P.J."/>
            <person name="Mehboob F."/>
            <person name="Oosterkamp M.J."/>
            <person name="de Vos W.M."/>
            <person name="Stams A.J.M."/>
            <person name="Koehorst J.J."/>
        </authorList>
    </citation>
    <scope>NUCLEOTIDE SEQUENCE [LARGE SCALE GENOMIC DNA]</scope>
    <source>
        <strain evidence="2 3">AW-1</strain>
    </source>
</reference>
<gene>
    <name evidence="2" type="ORF">F753_14960</name>
</gene>
<proteinExistence type="predicted"/>
<dbReference type="AlphaFoldDB" id="V4RZQ7"/>
<comment type="caution">
    <text evidence="2">The sequence shown here is derived from an EMBL/GenBank/DDBJ whole genome shotgun (WGS) entry which is preliminary data.</text>
</comment>
<name>V4RZQ7_STUCH</name>